<dbReference type="Proteomes" id="UP000068243">
    <property type="component" value="Unassembled WGS sequence"/>
</dbReference>
<evidence type="ECO:0000313" key="9">
    <source>
        <dbReference type="EMBL" id="GAQ46033.1"/>
    </source>
</evidence>
<dbReference type="VEuPathDB" id="FungiDB:An02g13280"/>
<reference evidence="10" key="1">
    <citation type="journal article" date="2016" name="Genome Announc.">
        <title>Draft genome sequence of Aspergillus niger strain An76.</title>
        <authorList>
            <person name="Gong W."/>
            <person name="Cheng Z."/>
            <person name="Zhang H."/>
            <person name="Liu L."/>
            <person name="Gao P."/>
            <person name="Wang L."/>
        </authorList>
    </citation>
    <scope>NUCLEOTIDE SEQUENCE [LARGE SCALE GENOMIC DNA]</scope>
    <source>
        <strain evidence="10">An76</strain>
    </source>
</reference>
<comment type="catalytic activity">
    <reaction evidence="7">
        <text>L-threonine + hydrogencarbonate + ATP = L-threonylcarbamoyladenylate + diphosphate + H2O</text>
        <dbReference type="Rhea" id="RHEA:36407"/>
        <dbReference type="ChEBI" id="CHEBI:15377"/>
        <dbReference type="ChEBI" id="CHEBI:17544"/>
        <dbReference type="ChEBI" id="CHEBI:30616"/>
        <dbReference type="ChEBI" id="CHEBI:33019"/>
        <dbReference type="ChEBI" id="CHEBI:57926"/>
        <dbReference type="ChEBI" id="CHEBI:73682"/>
        <dbReference type="EC" id="2.7.7.87"/>
    </reaction>
</comment>
<dbReference type="InterPro" id="IPR006070">
    <property type="entry name" value="Sua5-like_dom"/>
</dbReference>
<accession>A0A100IRJ3</accession>
<evidence type="ECO:0000256" key="6">
    <source>
        <dbReference type="ARBA" id="ARBA00022679"/>
    </source>
</evidence>
<organism evidence="9 10">
    <name type="scientific">Aspergillus niger</name>
    <dbReference type="NCBI Taxonomy" id="5061"/>
    <lineage>
        <taxon>Eukaryota</taxon>
        <taxon>Fungi</taxon>
        <taxon>Dikarya</taxon>
        <taxon>Ascomycota</taxon>
        <taxon>Pezizomycotina</taxon>
        <taxon>Eurotiomycetes</taxon>
        <taxon>Eurotiomycetidae</taxon>
        <taxon>Eurotiales</taxon>
        <taxon>Aspergillaceae</taxon>
        <taxon>Aspergillus</taxon>
        <taxon>Aspergillus subgen. Circumdati</taxon>
    </lineage>
</organism>
<keyword evidence="5" id="KW-0963">Cytoplasm</keyword>
<dbReference type="InterPro" id="IPR050156">
    <property type="entry name" value="TC-AMP_synthase_SUA5"/>
</dbReference>
<evidence type="ECO:0000256" key="7">
    <source>
        <dbReference type="ARBA" id="ARBA00048366"/>
    </source>
</evidence>
<name>A0A100IRJ3_ASPNG</name>
<dbReference type="VEuPathDB" id="FungiDB:M747DRAFT_368252"/>
<dbReference type="PROSITE" id="PS51163">
    <property type="entry name" value="YRDC"/>
    <property type="match status" value="1"/>
</dbReference>
<comment type="subcellular location">
    <subcellularLocation>
        <location evidence="1">Cytoplasm</location>
    </subcellularLocation>
</comment>
<protein>
    <recommendedName>
        <fullName evidence="4">Threonylcarbamoyl-AMP synthase</fullName>
        <ecNumber evidence="3">2.7.7.87</ecNumber>
    </recommendedName>
</protein>
<dbReference type="GO" id="GO:0000049">
    <property type="term" value="F:tRNA binding"/>
    <property type="evidence" value="ECO:0007669"/>
    <property type="project" value="TreeGrafter"/>
</dbReference>
<dbReference type="EMBL" id="BCMY01000019">
    <property type="protein sequence ID" value="GAQ46033.1"/>
    <property type="molecule type" value="Genomic_DNA"/>
</dbReference>
<dbReference type="PANTHER" id="PTHR17490">
    <property type="entry name" value="SUA5"/>
    <property type="match status" value="1"/>
</dbReference>
<dbReference type="OMA" id="RMRRFWG"/>
<dbReference type="VEuPathDB" id="FungiDB:ATCC64974_52230"/>
<evidence type="ECO:0000313" key="10">
    <source>
        <dbReference type="Proteomes" id="UP000068243"/>
    </source>
</evidence>
<dbReference type="GO" id="GO:0003725">
    <property type="term" value="F:double-stranded RNA binding"/>
    <property type="evidence" value="ECO:0007669"/>
    <property type="project" value="InterPro"/>
</dbReference>
<comment type="caution">
    <text evidence="9">The sequence shown here is derived from an EMBL/GenBank/DDBJ whole genome shotgun (WGS) entry which is preliminary data.</text>
</comment>
<dbReference type="InterPro" id="IPR017945">
    <property type="entry name" value="DHBP_synth_RibB-like_a/b_dom"/>
</dbReference>
<evidence type="ECO:0000259" key="8">
    <source>
        <dbReference type="PROSITE" id="PS51163"/>
    </source>
</evidence>
<sequence>MSSPTPNPKTIPLPGHFPNTISDAQRVFNVLQIGGIAIVPTEVGYGLLASSVEAIERSFAAKQRRPGHAHGLIGSYELHHELHVLDAERFNMTRVLTQDLDMGLGIVAPYRPDHPILAKFTPKTLANVVKDDTIAMFVGGGSLLREICRLNYEAGQIMVGSSANLSGRGQKFRVEDIEEEILEVADLIVDYGLQRYHVYGRASIVMDFGEMRVLRMGSCYELFRERMRRFWGVELPEDPVYKT</sequence>
<keyword evidence="6" id="KW-0808">Transferase</keyword>
<evidence type="ECO:0000256" key="1">
    <source>
        <dbReference type="ARBA" id="ARBA00004496"/>
    </source>
</evidence>
<dbReference type="GO" id="GO:0061710">
    <property type="term" value="F:L-threonylcarbamoyladenylate synthase"/>
    <property type="evidence" value="ECO:0007669"/>
    <property type="project" value="UniProtKB-EC"/>
</dbReference>
<dbReference type="GO" id="GO:0005737">
    <property type="term" value="C:cytoplasm"/>
    <property type="evidence" value="ECO:0007669"/>
    <property type="project" value="UniProtKB-SubCell"/>
</dbReference>
<dbReference type="GO" id="GO:0006450">
    <property type="term" value="P:regulation of translational fidelity"/>
    <property type="evidence" value="ECO:0007669"/>
    <property type="project" value="TreeGrafter"/>
</dbReference>
<dbReference type="PANTHER" id="PTHR17490:SF10">
    <property type="entry name" value="THREONYLCARBAMOYL-AMP SYNTHASE"/>
    <property type="match status" value="1"/>
</dbReference>
<gene>
    <name evidence="9" type="ORF">ABL_08694</name>
</gene>
<feature type="domain" description="YrdC-like" evidence="8">
    <location>
        <begin position="21"/>
        <end position="219"/>
    </location>
</feature>
<dbReference type="VEuPathDB" id="FungiDB:ASPNIDRAFT2_1185326"/>
<evidence type="ECO:0000256" key="3">
    <source>
        <dbReference type="ARBA" id="ARBA00012584"/>
    </source>
</evidence>
<dbReference type="EC" id="2.7.7.87" evidence="3"/>
<proteinExistence type="inferred from homology"/>
<dbReference type="OrthoDB" id="4664297at2759"/>
<dbReference type="SUPFAM" id="SSF55821">
    <property type="entry name" value="YrdC/RibB"/>
    <property type="match status" value="1"/>
</dbReference>
<dbReference type="AlphaFoldDB" id="A0A100IRJ3"/>
<comment type="similarity">
    <text evidence="2">Belongs to the SUA5 family.</text>
</comment>
<evidence type="ECO:0000256" key="4">
    <source>
        <dbReference type="ARBA" id="ARBA00015492"/>
    </source>
</evidence>
<dbReference type="PaxDb" id="5061-CADANGAP00002781"/>
<evidence type="ECO:0000256" key="5">
    <source>
        <dbReference type="ARBA" id="ARBA00022490"/>
    </source>
</evidence>
<dbReference type="Pfam" id="PF01300">
    <property type="entry name" value="Sua5_yciO_yrdC"/>
    <property type="match status" value="1"/>
</dbReference>
<dbReference type="Gene3D" id="3.90.870.10">
    <property type="entry name" value="DHBP synthase"/>
    <property type="match status" value="1"/>
</dbReference>
<evidence type="ECO:0000256" key="2">
    <source>
        <dbReference type="ARBA" id="ARBA00007663"/>
    </source>
</evidence>